<reference evidence="2 3" key="1">
    <citation type="submission" date="2019-11" db="EMBL/GenBank/DDBJ databases">
        <authorList>
            <person name="Criscuolo A."/>
        </authorList>
    </citation>
    <scope>NUCLEOTIDE SEQUENCE [LARGE SCALE GENOMIC DNA]</scope>
    <source>
        <strain evidence="2">CIP111667</strain>
    </source>
</reference>
<dbReference type="AlphaFoldDB" id="A0A7M4DIX6"/>
<dbReference type="EMBL" id="CACRYJ010000028">
    <property type="protein sequence ID" value="VZO36943.1"/>
    <property type="molecule type" value="Genomic_DNA"/>
</dbReference>
<keyword evidence="3" id="KW-1185">Reference proteome</keyword>
<evidence type="ECO:0000313" key="2">
    <source>
        <dbReference type="EMBL" id="VZO36943.1"/>
    </source>
</evidence>
<name>A0A7M4DIX6_9MICO</name>
<accession>A0A7M4DIX6</accession>
<feature type="compositionally biased region" description="Polar residues" evidence="1">
    <location>
        <begin position="31"/>
        <end position="40"/>
    </location>
</feature>
<organism evidence="2 3">
    <name type="scientific">Occultella aeris</name>
    <dbReference type="NCBI Taxonomy" id="2761496"/>
    <lineage>
        <taxon>Bacteria</taxon>
        <taxon>Bacillati</taxon>
        <taxon>Actinomycetota</taxon>
        <taxon>Actinomycetes</taxon>
        <taxon>Micrococcales</taxon>
        <taxon>Ruaniaceae</taxon>
        <taxon>Occultella</taxon>
    </lineage>
</organism>
<dbReference type="Proteomes" id="UP000419743">
    <property type="component" value="Unassembled WGS sequence"/>
</dbReference>
<comment type="caution">
    <text evidence="2">The sequence shown here is derived from an EMBL/GenBank/DDBJ whole genome shotgun (WGS) entry which is preliminary data.</text>
</comment>
<protein>
    <submittedName>
        <fullName evidence="2">Uncharacterized protein</fullName>
    </submittedName>
</protein>
<feature type="region of interest" description="Disordered" evidence="1">
    <location>
        <begin position="1"/>
        <end position="40"/>
    </location>
</feature>
<gene>
    <name evidence="2" type="ORF">HALOF300_02079</name>
</gene>
<feature type="compositionally biased region" description="Basic and acidic residues" evidence="1">
    <location>
        <begin position="1"/>
        <end position="11"/>
    </location>
</feature>
<proteinExistence type="predicted"/>
<evidence type="ECO:0000256" key="1">
    <source>
        <dbReference type="SAM" id="MobiDB-lite"/>
    </source>
</evidence>
<sequence length="40" mass="4883">MEHTLRWERGRRPLVGPTALTPHPQRRNAQRSRSIWRSYQ</sequence>
<evidence type="ECO:0000313" key="3">
    <source>
        <dbReference type="Proteomes" id="UP000419743"/>
    </source>
</evidence>